<accession>A0A392LWU9</accession>
<dbReference type="PANTHER" id="PTHR43383:SF2">
    <property type="entry name" value="AMIDOHYDROLASE 2 FAMILY PROTEIN"/>
    <property type="match status" value="1"/>
</dbReference>
<proteinExistence type="predicted"/>
<comment type="caution">
    <text evidence="2">The sequence shown here is derived from an EMBL/GenBank/DDBJ whole genome shotgun (WGS) entry which is preliminary data.</text>
</comment>
<gene>
    <name evidence="2" type="ORF">A2U01_0000192</name>
</gene>
<protein>
    <submittedName>
        <fullName evidence="2">Retrovirus-related Pol polyprotein from transposon TNT 1-94</fullName>
    </submittedName>
</protein>
<feature type="domain" description="Reverse transcriptase Ty1/copia-type" evidence="1">
    <location>
        <begin position="13"/>
        <end position="252"/>
    </location>
</feature>
<evidence type="ECO:0000313" key="3">
    <source>
        <dbReference type="Proteomes" id="UP000265520"/>
    </source>
</evidence>
<dbReference type="AlphaFoldDB" id="A0A392LWU9"/>
<organism evidence="2 3">
    <name type="scientific">Trifolium medium</name>
    <dbReference type="NCBI Taxonomy" id="97028"/>
    <lineage>
        <taxon>Eukaryota</taxon>
        <taxon>Viridiplantae</taxon>
        <taxon>Streptophyta</taxon>
        <taxon>Embryophyta</taxon>
        <taxon>Tracheophyta</taxon>
        <taxon>Spermatophyta</taxon>
        <taxon>Magnoliopsida</taxon>
        <taxon>eudicotyledons</taxon>
        <taxon>Gunneridae</taxon>
        <taxon>Pentapetalae</taxon>
        <taxon>rosids</taxon>
        <taxon>fabids</taxon>
        <taxon>Fabales</taxon>
        <taxon>Fabaceae</taxon>
        <taxon>Papilionoideae</taxon>
        <taxon>50 kb inversion clade</taxon>
        <taxon>NPAAA clade</taxon>
        <taxon>Hologalegina</taxon>
        <taxon>IRL clade</taxon>
        <taxon>Trifolieae</taxon>
        <taxon>Trifolium</taxon>
    </lineage>
</organism>
<dbReference type="Pfam" id="PF07727">
    <property type="entry name" value="RVT_2"/>
    <property type="match status" value="1"/>
</dbReference>
<dbReference type="InterPro" id="IPR013103">
    <property type="entry name" value="RVT_2"/>
</dbReference>
<dbReference type="PANTHER" id="PTHR43383">
    <property type="entry name" value="NODULIN 6"/>
    <property type="match status" value="1"/>
</dbReference>
<evidence type="ECO:0000313" key="2">
    <source>
        <dbReference type="EMBL" id="MCH79443.1"/>
    </source>
</evidence>
<sequence>MQLELEALEKTGTWLLVDLPPSVKPIGCRWVYRIKYHADGSIERYKARLVAKGYNQIEGLDYFDTYSHVAKLTTVCTIIALASINNWIIHQLDVNNAFLHGDLEEDVYMLIPPGVKCSKPNQVCKLVKSLYGLKQASRRWYEKLTAFLQSQSYVQATSDHSLFTKQSASTFTVLLVYVDDVIVAGNSITEIQNIKDALNKSFKIKDLGLLKYFLGLEIAHSKARISLCQRKYCLDLLADSGMIDSKPASTPSDPSHKNFIKIQVSHIQIFLHTED</sequence>
<dbReference type="Proteomes" id="UP000265520">
    <property type="component" value="Unassembled WGS sequence"/>
</dbReference>
<dbReference type="EMBL" id="LXQA010000113">
    <property type="protein sequence ID" value="MCH79443.1"/>
    <property type="molecule type" value="Genomic_DNA"/>
</dbReference>
<dbReference type="SUPFAM" id="SSF56672">
    <property type="entry name" value="DNA/RNA polymerases"/>
    <property type="match status" value="1"/>
</dbReference>
<reference evidence="2 3" key="1">
    <citation type="journal article" date="2018" name="Front. Plant Sci.">
        <title>Red Clover (Trifolium pratense) and Zigzag Clover (T. medium) - A Picture of Genomic Similarities and Differences.</title>
        <authorList>
            <person name="Dluhosova J."/>
            <person name="Istvanek J."/>
            <person name="Nedelnik J."/>
            <person name="Repkova J."/>
        </authorList>
    </citation>
    <scope>NUCLEOTIDE SEQUENCE [LARGE SCALE GENOMIC DNA]</scope>
    <source>
        <strain evidence="3">cv. 10/8</strain>
        <tissue evidence="2">Leaf</tissue>
    </source>
</reference>
<dbReference type="InterPro" id="IPR043502">
    <property type="entry name" value="DNA/RNA_pol_sf"/>
</dbReference>
<keyword evidence="3" id="KW-1185">Reference proteome</keyword>
<evidence type="ECO:0000259" key="1">
    <source>
        <dbReference type="Pfam" id="PF07727"/>
    </source>
</evidence>
<name>A0A392LWU9_9FABA</name>